<gene>
    <name evidence="3" type="ORF">Val02_58440</name>
</gene>
<dbReference type="Proteomes" id="UP000619260">
    <property type="component" value="Unassembled WGS sequence"/>
</dbReference>
<evidence type="ECO:0000256" key="2">
    <source>
        <dbReference type="SAM" id="SignalP"/>
    </source>
</evidence>
<dbReference type="RefSeq" id="WP_203902418.1">
    <property type="nucleotide sequence ID" value="NZ_BOPF01000023.1"/>
</dbReference>
<sequence>MRAGSAVLLLLVLLFPASPALADDTGWAVQPAGGTAGRSHFVYDLVPGQVVDDVVRVSNRSSSAQTFTVYATDAYTTVDGAFDLLPASRRPTDVGAWIAFGQRAYTVEGGASLDIPFRLTVPTNAAPGDHAGGVLASLVTTRTGGDGQRVNVDRRIAARVYLRVAGDPRPALKVEGMRVSYDNPPHPFSGGTMTVTYDLRNTGNLRLSGVARVRLTGPFGVGLGATRDIAVPELLPGARITVTETVRGIAPAGYVTAAATVVARDVPVTTSKTSLWAVPWTVLGVAVLLLAWGWRSSILQLWWWLIGGKRRKSGATSARSPKNPAGSARERAV</sequence>
<feature type="signal peptide" evidence="2">
    <location>
        <begin position="1"/>
        <end position="22"/>
    </location>
</feature>
<comment type="caution">
    <text evidence="3">The sequence shown here is derived from an EMBL/GenBank/DDBJ whole genome shotgun (WGS) entry which is preliminary data.</text>
</comment>
<evidence type="ECO:0000256" key="1">
    <source>
        <dbReference type="SAM" id="MobiDB-lite"/>
    </source>
</evidence>
<keyword evidence="4" id="KW-1185">Reference proteome</keyword>
<feature type="chain" id="PRO_5035310459" description="DUF916 domain-containing protein" evidence="2">
    <location>
        <begin position="23"/>
        <end position="333"/>
    </location>
</feature>
<evidence type="ECO:0000313" key="4">
    <source>
        <dbReference type="Proteomes" id="UP000619260"/>
    </source>
</evidence>
<name>A0A8J4DTG5_9ACTN</name>
<reference evidence="3" key="1">
    <citation type="submission" date="2021-01" db="EMBL/GenBank/DDBJ databases">
        <title>Whole genome shotgun sequence of Virgisporangium aliadipatigenens NBRC 105644.</title>
        <authorList>
            <person name="Komaki H."/>
            <person name="Tamura T."/>
        </authorList>
    </citation>
    <scope>NUCLEOTIDE SEQUENCE</scope>
    <source>
        <strain evidence="3">NBRC 105644</strain>
    </source>
</reference>
<protein>
    <recommendedName>
        <fullName evidence="5">DUF916 domain-containing protein</fullName>
    </recommendedName>
</protein>
<accession>A0A8J4DTG5</accession>
<feature type="region of interest" description="Disordered" evidence="1">
    <location>
        <begin position="313"/>
        <end position="333"/>
    </location>
</feature>
<evidence type="ECO:0000313" key="3">
    <source>
        <dbReference type="EMBL" id="GIJ48958.1"/>
    </source>
</evidence>
<organism evidence="3 4">
    <name type="scientific">Virgisporangium aliadipatigenens</name>
    <dbReference type="NCBI Taxonomy" id="741659"/>
    <lineage>
        <taxon>Bacteria</taxon>
        <taxon>Bacillati</taxon>
        <taxon>Actinomycetota</taxon>
        <taxon>Actinomycetes</taxon>
        <taxon>Micromonosporales</taxon>
        <taxon>Micromonosporaceae</taxon>
        <taxon>Virgisporangium</taxon>
    </lineage>
</organism>
<keyword evidence="2" id="KW-0732">Signal</keyword>
<dbReference type="EMBL" id="BOPF01000023">
    <property type="protein sequence ID" value="GIJ48958.1"/>
    <property type="molecule type" value="Genomic_DNA"/>
</dbReference>
<proteinExistence type="predicted"/>
<evidence type="ECO:0008006" key="5">
    <source>
        <dbReference type="Google" id="ProtNLM"/>
    </source>
</evidence>
<dbReference type="AlphaFoldDB" id="A0A8J4DTG5"/>